<dbReference type="OMA" id="REWLITT"/>
<name>G0U8N3_TRYVY</name>
<dbReference type="EMBL" id="HE573027">
    <property type="protein sequence ID" value="CCC53960.1"/>
    <property type="molecule type" value="Genomic_DNA"/>
</dbReference>
<evidence type="ECO:0000313" key="1">
    <source>
        <dbReference type="EMBL" id="CCC53960.1"/>
    </source>
</evidence>
<dbReference type="AlphaFoldDB" id="G0U8N3"/>
<sequence length="136" mass="15723">MLRSTGRCLAKEMTYVEVWEHFKRFGDAAGPGSVTCRLLCAEDVAARLNERMQMRYLLEQFLVRCANPTAAGVGGEPKRWWHGDLSRTANGDRRVMSETLLEDGWELTHLNSCISEREWIITTMTFMRERRTEKHG</sequence>
<proteinExistence type="predicted"/>
<organism evidence="1">
    <name type="scientific">Trypanosoma vivax (strain Y486)</name>
    <dbReference type="NCBI Taxonomy" id="1055687"/>
    <lineage>
        <taxon>Eukaryota</taxon>
        <taxon>Discoba</taxon>
        <taxon>Euglenozoa</taxon>
        <taxon>Kinetoplastea</taxon>
        <taxon>Metakinetoplastina</taxon>
        <taxon>Trypanosomatida</taxon>
        <taxon>Trypanosomatidae</taxon>
        <taxon>Trypanosoma</taxon>
        <taxon>Duttonella</taxon>
    </lineage>
</organism>
<reference evidence="1" key="1">
    <citation type="journal article" date="2012" name="Proc. Natl. Acad. Sci. U.S.A.">
        <title>Antigenic diversity is generated by distinct evolutionary mechanisms in African trypanosome species.</title>
        <authorList>
            <person name="Jackson A.P."/>
            <person name="Berry A."/>
            <person name="Aslett M."/>
            <person name="Allison H.C."/>
            <person name="Burton P."/>
            <person name="Vavrova-Anderson J."/>
            <person name="Brown R."/>
            <person name="Browne H."/>
            <person name="Corton N."/>
            <person name="Hauser H."/>
            <person name="Gamble J."/>
            <person name="Gilderthorp R."/>
            <person name="Marcello L."/>
            <person name="McQuillan J."/>
            <person name="Otto T.D."/>
            <person name="Quail M.A."/>
            <person name="Sanders M.J."/>
            <person name="van Tonder A."/>
            <person name="Ginger M.L."/>
            <person name="Field M.C."/>
            <person name="Barry J.D."/>
            <person name="Hertz-Fowler C."/>
            <person name="Berriman M."/>
        </authorList>
    </citation>
    <scope>NUCLEOTIDE SEQUENCE</scope>
    <source>
        <strain evidence="1">Y486</strain>
    </source>
</reference>
<gene>
    <name evidence="1" type="ORF">TVY486_1114440</name>
</gene>
<protein>
    <submittedName>
        <fullName evidence="1">Uncharacterized protein</fullName>
    </submittedName>
</protein>
<accession>G0U8N3</accession>
<dbReference type="VEuPathDB" id="TriTrypDB:TvY486_1114440"/>